<dbReference type="InterPro" id="IPR036388">
    <property type="entry name" value="WH-like_DNA-bd_sf"/>
</dbReference>
<evidence type="ECO:0000256" key="1">
    <source>
        <dbReference type="ARBA" id="ARBA00004496"/>
    </source>
</evidence>
<keyword evidence="7 14" id="KW-0749">Sporulation</keyword>
<dbReference type="InterPro" id="IPR014879">
    <property type="entry name" value="Spo0A_C"/>
</dbReference>
<evidence type="ECO:0000256" key="3">
    <source>
        <dbReference type="ARBA" id="ARBA00022490"/>
    </source>
</evidence>
<keyword evidence="18" id="KW-1185">Reference proteome</keyword>
<evidence type="ECO:0000256" key="6">
    <source>
        <dbReference type="ARBA" id="ARBA00022837"/>
    </source>
</evidence>
<dbReference type="NCBIfam" id="TIGR02875">
    <property type="entry name" value="spore_0_A"/>
    <property type="match status" value="1"/>
</dbReference>
<evidence type="ECO:0000256" key="2">
    <source>
        <dbReference type="ARBA" id="ARBA00018672"/>
    </source>
</evidence>
<keyword evidence="14" id="KW-0479">Metal-binding</keyword>
<keyword evidence="4 14" id="KW-0678">Repressor</keyword>
<evidence type="ECO:0000313" key="18">
    <source>
        <dbReference type="Proteomes" id="UP001482154"/>
    </source>
</evidence>
<evidence type="ECO:0000256" key="5">
    <source>
        <dbReference type="ARBA" id="ARBA00022553"/>
    </source>
</evidence>
<keyword evidence="9 14" id="KW-0805">Transcription regulation</keyword>
<evidence type="ECO:0000259" key="16">
    <source>
        <dbReference type="PROSITE" id="PS50110"/>
    </source>
</evidence>
<keyword evidence="10 14" id="KW-0238">DNA-binding</keyword>
<comment type="caution">
    <text evidence="17">The sequence shown here is derived from an EMBL/GenBank/DDBJ whole genome shotgun (WGS) entry which is preliminary data.</text>
</comment>
<organism evidence="17 18">
    <name type="scientific">Anaerostipes amylophilus</name>
    <dbReference type="NCBI Taxonomy" id="2981779"/>
    <lineage>
        <taxon>Bacteria</taxon>
        <taxon>Bacillati</taxon>
        <taxon>Bacillota</taxon>
        <taxon>Clostridia</taxon>
        <taxon>Lachnospirales</taxon>
        <taxon>Lachnospiraceae</taxon>
        <taxon>Anaerostipes</taxon>
    </lineage>
</organism>
<keyword evidence="12 14" id="KW-0804">Transcription</keyword>
<evidence type="ECO:0000256" key="10">
    <source>
        <dbReference type="ARBA" id="ARBA00023125"/>
    </source>
</evidence>
<dbReference type="PIRSF" id="PIRSF002937">
    <property type="entry name" value="Res_reg_Spo0A"/>
    <property type="match status" value="1"/>
</dbReference>
<dbReference type="Pfam" id="PF08769">
    <property type="entry name" value="Spo0A_C"/>
    <property type="match status" value="1"/>
</dbReference>
<dbReference type="InterPro" id="IPR050595">
    <property type="entry name" value="Bact_response_regulator"/>
</dbReference>
<evidence type="ECO:0000256" key="15">
    <source>
        <dbReference type="PROSITE-ProRule" id="PRU00169"/>
    </source>
</evidence>
<evidence type="ECO:0000256" key="9">
    <source>
        <dbReference type="ARBA" id="ARBA00023015"/>
    </source>
</evidence>
<dbReference type="PROSITE" id="PS50110">
    <property type="entry name" value="RESPONSE_REGULATORY"/>
    <property type="match status" value="1"/>
</dbReference>
<dbReference type="InterPro" id="IPR001789">
    <property type="entry name" value="Sig_transdc_resp-reg_receiver"/>
</dbReference>
<dbReference type="RefSeq" id="WP_022374328.1">
    <property type="nucleotide sequence ID" value="NZ_JAOQJG010000003.1"/>
</dbReference>
<evidence type="ECO:0000256" key="12">
    <source>
        <dbReference type="ARBA" id="ARBA00023163"/>
    </source>
</evidence>
<sequence>MDERYNVLIADSYPHESKQLKEELQKQYNVIAIAENGEEALSGIISLKPDLVIVDLMLPGLDGLGVIERCREVMSPDEVPAFIALTMMENQDLMEYIRHLKVDYCMMKPFQAAILAERITQMIRIRSVNTKIQKEIHKEKEEIPSIGNKNDIRREISLLVRNLGIPAHIKGCRYIKCGILMAMEDANSVNYITKSLYPDIAKKYKTTIGSVERAIRHAVDIVWIRGNKQLLGEIFGTFVIEQQERPTNSEFIAAVADWMRLEYQIRVS</sequence>
<gene>
    <name evidence="17" type="primary">spo0A</name>
    <name evidence="17" type="ORF">AAAU51_04210</name>
</gene>
<dbReference type="PANTHER" id="PTHR44591">
    <property type="entry name" value="STRESS RESPONSE REGULATOR PROTEIN 1"/>
    <property type="match status" value="1"/>
</dbReference>
<dbReference type="EMBL" id="JBBNIN010000004">
    <property type="protein sequence ID" value="MEQ2710378.1"/>
    <property type="molecule type" value="Genomic_DNA"/>
</dbReference>
<feature type="modified residue" description="4-aspartylphosphate" evidence="15">
    <location>
        <position position="55"/>
    </location>
</feature>
<keyword evidence="6 14" id="KW-0106">Calcium</keyword>
<evidence type="ECO:0000256" key="7">
    <source>
        <dbReference type="ARBA" id="ARBA00022969"/>
    </source>
</evidence>
<dbReference type="InterPro" id="IPR011006">
    <property type="entry name" value="CheY-like_superfamily"/>
</dbReference>
<dbReference type="PANTHER" id="PTHR44591:SF3">
    <property type="entry name" value="RESPONSE REGULATORY DOMAIN-CONTAINING PROTEIN"/>
    <property type="match status" value="1"/>
</dbReference>
<evidence type="ECO:0000256" key="13">
    <source>
        <dbReference type="ARBA" id="ARBA00024867"/>
    </source>
</evidence>
<dbReference type="SMART" id="SM00448">
    <property type="entry name" value="REC"/>
    <property type="match status" value="1"/>
</dbReference>
<comment type="function">
    <text evidence="13 14">May play the central regulatory role in sporulation. It may be an element of the effector pathway responsible for the activation of sporulation genes in response to nutritional stress. Spo0A may act in concert with spo0H (a sigma factor) to control the expression of some genes that are critical to the sporulation process.</text>
</comment>
<dbReference type="Gene3D" id="3.40.50.2300">
    <property type="match status" value="1"/>
</dbReference>
<dbReference type="SUPFAM" id="SSF46894">
    <property type="entry name" value="C-terminal effector domain of the bipartite response regulators"/>
    <property type="match status" value="1"/>
</dbReference>
<feature type="domain" description="Response regulatory" evidence="16">
    <location>
        <begin position="6"/>
        <end position="123"/>
    </location>
</feature>
<name>A0ABV1IT25_9FIRM</name>
<keyword evidence="8 14" id="KW-0902">Two-component regulatory system</keyword>
<protein>
    <recommendedName>
        <fullName evidence="2 14">Stage 0 sporulation protein A homolog</fullName>
    </recommendedName>
</protein>
<dbReference type="InterPro" id="IPR012052">
    <property type="entry name" value="Spore_0_A"/>
</dbReference>
<comment type="subcellular location">
    <subcellularLocation>
        <location evidence="1 14">Cytoplasm</location>
    </subcellularLocation>
</comment>
<evidence type="ECO:0000313" key="17">
    <source>
        <dbReference type="EMBL" id="MEQ2710378.1"/>
    </source>
</evidence>
<dbReference type="Proteomes" id="UP001482154">
    <property type="component" value="Unassembled WGS sequence"/>
</dbReference>
<comment type="cofactor">
    <cofactor evidence="14">
        <name>Ca(2+)</name>
        <dbReference type="ChEBI" id="CHEBI:29108"/>
    </cofactor>
    <text evidence="14">Binds 1 Ca(2+) ion per subunit.</text>
</comment>
<reference evidence="17 18" key="1">
    <citation type="submission" date="2024-04" db="EMBL/GenBank/DDBJ databases">
        <title>Human intestinal bacterial collection.</title>
        <authorList>
            <person name="Pauvert C."/>
            <person name="Hitch T.C.A."/>
            <person name="Clavel T."/>
        </authorList>
    </citation>
    <scope>NUCLEOTIDE SEQUENCE [LARGE SCALE GENOMIC DNA]</scope>
    <source>
        <strain evidence="17 18">CLA-AA-H249</strain>
    </source>
</reference>
<evidence type="ECO:0000256" key="8">
    <source>
        <dbReference type="ARBA" id="ARBA00023012"/>
    </source>
</evidence>
<evidence type="ECO:0000256" key="14">
    <source>
        <dbReference type="PIRNR" id="PIRNR002937"/>
    </source>
</evidence>
<dbReference type="Gene3D" id="1.10.10.10">
    <property type="entry name" value="Winged helix-like DNA-binding domain superfamily/Winged helix DNA-binding domain"/>
    <property type="match status" value="1"/>
</dbReference>
<dbReference type="SUPFAM" id="SSF52172">
    <property type="entry name" value="CheY-like"/>
    <property type="match status" value="1"/>
</dbReference>
<keyword evidence="5 15" id="KW-0597">Phosphoprotein</keyword>
<keyword evidence="3 14" id="KW-0963">Cytoplasm</keyword>
<proteinExistence type="predicted"/>
<evidence type="ECO:0000256" key="4">
    <source>
        <dbReference type="ARBA" id="ARBA00022491"/>
    </source>
</evidence>
<keyword evidence="11 14" id="KW-0010">Activator</keyword>
<accession>A0ABV1IT25</accession>
<dbReference type="InterPro" id="IPR016032">
    <property type="entry name" value="Sig_transdc_resp-reg_C-effctor"/>
</dbReference>
<evidence type="ECO:0000256" key="11">
    <source>
        <dbReference type="ARBA" id="ARBA00023159"/>
    </source>
</evidence>
<dbReference type="Pfam" id="PF00072">
    <property type="entry name" value="Response_reg"/>
    <property type="match status" value="1"/>
</dbReference>